<gene>
    <name evidence="3" type="ORF">C7416_101972</name>
</gene>
<protein>
    <submittedName>
        <fullName evidence="3">Glycine/D-amino acid oxidase-like deaminating enzyme</fullName>
    </submittedName>
</protein>
<organism evidence="3 4">
    <name type="scientific">Cupriavidus phytorum</name>
    <dbReference type="NCBI Taxonomy" id="3024399"/>
    <lineage>
        <taxon>Bacteria</taxon>
        <taxon>Pseudomonadati</taxon>
        <taxon>Pseudomonadota</taxon>
        <taxon>Betaproteobacteria</taxon>
        <taxon>Burkholderiales</taxon>
        <taxon>Burkholderiaceae</taxon>
        <taxon>Cupriavidus</taxon>
    </lineage>
</organism>
<dbReference type="PANTHER" id="PTHR13847">
    <property type="entry name" value="SARCOSINE DEHYDROGENASE-RELATED"/>
    <property type="match status" value="1"/>
</dbReference>
<keyword evidence="1" id="KW-0560">Oxidoreductase</keyword>
<comment type="caution">
    <text evidence="3">The sequence shown here is derived from an EMBL/GenBank/DDBJ whole genome shotgun (WGS) entry which is preliminary data.</text>
</comment>
<dbReference type="PANTHER" id="PTHR13847:SF287">
    <property type="entry name" value="FAD-DEPENDENT OXIDOREDUCTASE DOMAIN-CONTAINING PROTEIN 1"/>
    <property type="match status" value="1"/>
</dbReference>
<dbReference type="InterPro" id="IPR036188">
    <property type="entry name" value="FAD/NAD-bd_sf"/>
</dbReference>
<dbReference type="Gene3D" id="3.50.50.60">
    <property type="entry name" value="FAD/NAD(P)-binding domain"/>
    <property type="match status" value="1"/>
</dbReference>
<dbReference type="EMBL" id="QKZN01000001">
    <property type="protein sequence ID" value="PZX34685.1"/>
    <property type="molecule type" value="Genomic_DNA"/>
</dbReference>
<evidence type="ECO:0000256" key="1">
    <source>
        <dbReference type="ARBA" id="ARBA00023002"/>
    </source>
</evidence>
<evidence type="ECO:0000313" key="3">
    <source>
        <dbReference type="EMBL" id="PZX34685.1"/>
    </source>
</evidence>
<evidence type="ECO:0000259" key="2">
    <source>
        <dbReference type="Pfam" id="PF01266"/>
    </source>
</evidence>
<feature type="domain" description="FAD dependent oxidoreductase" evidence="2">
    <location>
        <begin position="14"/>
        <end position="358"/>
    </location>
</feature>
<dbReference type="AlphaFoldDB" id="A0A2W7Q837"/>
<dbReference type="Gene3D" id="3.30.9.10">
    <property type="entry name" value="D-Amino Acid Oxidase, subunit A, domain 2"/>
    <property type="match status" value="1"/>
</dbReference>
<proteinExistence type="predicted"/>
<name>A0A2W7Q837_9BURK</name>
<dbReference type="GO" id="GO:0016491">
    <property type="term" value="F:oxidoreductase activity"/>
    <property type="evidence" value="ECO:0007669"/>
    <property type="project" value="UniProtKB-KW"/>
</dbReference>
<reference evidence="3" key="1">
    <citation type="submission" date="2018-06" db="EMBL/GenBank/DDBJ databases">
        <title>Genomic Encyclopedia of Type Strains, Phase IV (KMG-V): Genome sequencing to study the core and pangenomes of soil and plant-associated prokaryotes.</title>
        <authorList>
            <person name="Whitman W."/>
        </authorList>
    </citation>
    <scope>NUCLEOTIDE SEQUENCE [LARGE SCALE GENOMIC DNA]</scope>
    <source>
        <strain evidence="3">MLR2-44</strain>
    </source>
</reference>
<sequence>MKADARHGSGADADVIVIGGGLQGTSSALQLARKGLRVTLLEADYCGRHASGVNAGGVRTLGRHMAEIPLALASLELWHRLADLTGDDAGFVPSGQLKVAETDAELEVLRRRVAQLEALGFTHETLVDAHTVRALVPSIAPHVTGAIWARRDGHALPYRAVTAFRRAAEAAGAAIHEATPAGRLEYARGRWHVHTPRGVFRAPRLVNAAGAWAGTFAAQLGEPVPVEAGGLMLMITHRVAPFVRPVLGATGRALSFKQFDNGTVLIGGGLRCPADARARHGEVDMLRLGTSAQTVTALFPHLGPLGINRAWAGVEAFLPDQIPVIGPSRSAPDVVHAFGFSAHGFELGPIVGQIVADLVTEGRSALPIDAFAVDRFDRPRSAMAGALRD</sequence>
<dbReference type="SUPFAM" id="SSF51905">
    <property type="entry name" value="FAD/NAD(P)-binding domain"/>
    <property type="match status" value="1"/>
</dbReference>
<evidence type="ECO:0000313" key="4">
    <source>
        <dbReference type="Proteomes" id="UP000249638"/>
    </source>
</evidence>
<accession>A0A2W7Q837</accession>
<keyword evidence="4" id="KW-1185">Reference proteome</keyword>
<dbReference type="GO" id="GO:0005737">
    <property type="term" value="C:cytoplasm"/>
    <property type="evidence" value="ECO:0007669"/>
    <property type="project" value="TreeGrafter"/>
</dbReference>
<dbReference type="Proteomes" id="UP000249638">
    <property type="component" value="Unassembled WGS sequence"/>
</dbReference>
<dbReference type="InterPro" id="IPR006076">
    <property type="entry name" value="FAD-dep_OxRdtase"/>
</dbReference>
<dbReference type="Pfam" id="PF01266">
    <property type="entry name" value="DAO"/>
    <property type="match status" value="1"/>
</dbReference>